<reference evidence="1 2" key="1">
    <citation type="submission" date="2019-02" db="EMBL/GenBank/DDBJ databases">
        <title>Opniocepnalus argus genome.</title>
        <authorList>
            <person name="Zhou C."/>
            <person name="Xiao S."/>
        </authorList>
    </citation>
    <scope>NUCLEOTIDE SEQUENCE [LARGE SCALE GENOMIC DNA]</scope>
    <source>
        <strain evidence="1">OARG1902GOOAL</strain>
        <tissue evidence="1">Muscle</tissue>
    </source>
</reference>
<organism evidence="1 2">
    <name type="scientific">Channa argus</name>
    <name type="common">Northern snakehead</name>
    <name type="synonym">Ophicephalus argus</name>
    <dbReference type="NCBI Taxonomy" id="215402"/>
    <lineage>
        <taxon>Eukaryota</taxon>
        <taxon>Metazoa</taxon>
        <taxon>Chordata</taxon>
        <taxon>Craniata</taxon>
        <taxon>Vertebrata</taxon>
        <taxon>Euteleostomi</taxon>
        <taxon>Actinopterygii</taxon>
        <taxon>Neopterygii</taxon>
        <taxon>Teleostei</taxon>
        <taxon>Neoteleostei</taxon>
        <taxon>Acanthomorphata</taxon>
        <taxon>Anabantaria</taxon>
        <taxon>Anabantiformes</taxon>
        <taxon>Channoidei</taxon>
        <taxon>Channidae</taxon>
        <taxon>Channa</taxon>
    </lineage>
</organism>
<dbReference type="Proteomes" id="UP000503349">
    <property type="component" value="Chromosome 20"/>
</dbReference>
<dbReference type="AlphaFoldDB" id="A0A6G1QPK1"/>
<gene>
    <name evidence="1" type="ORF">EXN66_Car019912</name>
</gene>
<proteinExistence type="predicted"/>
<accession>A0A6G1QPK1</accession>
<evidence type="ECO:0000313" key="1">
    <source>
        <dbReference type="EMBL" id="KAF3704223.1"/>
    </source>
</evidence>
<evidence type="ECO:0000313" key="2">
    <source>
        <dbReference type="Proteomes" id="UP000503349"/>
    </source>
</evidence>
<reference evidence="2" key="2">
    <citation type="submission" date="2019-02" db="EMBL/GenBank/DDBJ databases">
        <title>Opniocepnalus argus Var Kimnra genome.</title>
        <authorList>
            <person name="Zhou C."/>
            <person name="Xiao S."/>
        </authorList>
    </citation>
    <scope>NUCLEOTIDE SEQUENCE [LARGE SCALE GENOMIC DNA]</scope>
</reference>
<keyword evidence="2" id="KW-1185">Reference proteome</keyword>
<protein>
    <submittedName>
        <fullName evidence="1">Uncharacterized protein</fullName>
    </submittedName>
</protein>
<sequence>MLEKCFIGEQEKRTAQNLTENGKETRQVYTPIQVQTHTHTLPPISTHSLLFSALSPPSASNLLLPVLRIVSGGHIMSSLSLSVCLSL</sequence>
<dbReference type="EMBL" id="CM015731">
    <property type="protein sequence ID" value="KAF3704223.1"/>
    <property type="molecule type" value="Genomic_DNA"/>
</dbReference>
<name>A0A6G1QPK1_CHAAH</name>